<dbReference type="PANTHER" id="PTHR21366">
    <property type="entry name" value="GLYOXALASE FAMILY PROTEIN"/>
    <property type="match status" value="1"/>
</dbReference>
<comment type="caution">
    <text evidence="2">The sequence shown here is derived from an EMBL/GenBank/DDBJ whole genome shotgun (WGS) entry which is preliminary data.</text>
</comment>
<dbReference type="EMBL" id="SDRB02011290">
    <property type="protein sequence ID" value="THG01942.1"/>
    <property type="molecule type" value="Genomic_DNA"/>
</dbReference>
<dbReference type="Gene3D" id="3.10.180.10">
    <property type="entry name" value="2,3-Dihydroxybiphenyl 1,2-Dioxygenase, domain 1"/>
    <property type="match status" value="1"/>
</dbReference>
<dbReference type="Proteomes" id="UP000306102">
    <property type="component" value="Unassembled WGS sequence"/>
</dbReference>
<dbReference type="InterPro" id="IPR029068">
    <property type="entry name" value="Glyas_Bleomycin-R_OHBP_Dase"/>
</dbReference>
<sequence length="135" mass="15116">MASILSPAFAYTVVYVKDVAKSVAFYTKAFGYCVHHLILNPCEDDQRAVEIGAVPVSAPEEKKWGQKVGYVRDIDGLVVTVLVLWVTVVGGGVIFSCTRVLSGFAVWMCFDVLRWLLSWYMVSWEGDVRNMLFLV</sequence>
<accession>A0A4S4DGR9</accession>
<name>A0A4S4DGR9_CAMSN</name>
<proteinExistence type="predicted"/>
<organism evidence="2 3">
    <name type="scientific">Camellia sinensis var. sinensis</name>
    <name type="common">China tea</name>
    <dbReference type="NCBI Taxonomy" id="542762"/>
    <lineage>
        <taxon>Eukaryota</taxon>
        <taxon>Viridiplantae</taxon>
        <taxon>Streptophyta</taxon>
        <taxon>Embryophyta</taxon>
        <taxon>Tracheophyta</taxon>
        <taxon>Spermatophyta</taxon>
        <taxon>Magnoliopsida</taxon>
        <taxon>eudicotyledons</taxon>
        <taxon>Gunneridae</taxon>
        <taxon>Pentapetalae</taxon>
        <taxon>asterids</taxon>
        <taxon>Ericales</taxon>
        <taxon>Theaceae</taxon>
        <taxon>Camellia</taxon>
    </lineage>
</organism>
<feature type="transmembrane region" description="Helical" evidence="1">
    <location>
        <begin position="101"/>
        <end position="122"/>
    </location>
</feature>
<feature type="transmembrane region" description="Helical" evidence="1">
    <location>
        <begin position="76"/>
        <end position="95"/>
    </location>
</feature>
<evidence type="ECO:0008006" key="4">
    <source>
        <dbReference type="Google" id="ProtNLM"/>
    </source>
</evidence>
<evidence type="ECO:0000256" key="1">
    <source>
        <dbReference type="SAM" id="Phobius"/>
    </source>
</evidence>
<dbReference type="PANTHER" id="PTHR21366:SF22">
    <property type="entry name" value="VOC DOMAIN-CONTAINING PROTEIN"/>
    <property type="match status" value="1"/>
</dbReference>
<keyword evidence="3" id="KW-1185">Reference proteome</keyword>
<keyword evidence="1" id="KW-0812">Transmembrane</keyword>
<evidence type="ECO:0000313" key="2">
    <source>
        <dbReference type="EMBL" id="THG01942.1"/>
    </source>
</evidence>
<reference evidence="2 3" key="1">
    <citation type="journal article" date="2018" name="Proc. Natl. Acad. Sci. U.S.A.">
        <title>Draft genome sequence of Camellia sinensis var. sinensis provides insights into the evolution of the tea genome and tea quality.</title>
        <authorList>
            <person name="Wei C."/>
            <person name="Yang H."/>
            <person name="Wang S."/>
            <person name="Zhao J."/>
            <person name="Liu C."/>
            <person name="Gao L."/>
            <person name="Xia E."/>
            <person name="Lu Y."/>
            <person name="Tai Y."/>
            <person name="She G."/>
            <person name="Sun J."/>
            <person name="Cao H."/>
            <person name="Tong W."/>
            <person name="Gao Q."/>
            <person name="Li Y."/>
            <person name="Deng W."/>
            <person name="Jiang X."/>
            <person name="Wang W."/>
            <person name="Chen Q."/>
            <person name="Zhang S."/>
            <person name="Li H."/>
            <person name="Wu J."/>
            <person name="Wang P."/>
            <person name="Li P."/>
            <person name="Shi C."/>
            <person name="Zheng F."/>
            <person name="Jian J."/>
            <person name="Huang B."/>
            <person name="Shan D."/>
            <person name="Shi M."/>
            <person name="Fang C."/>
            <person name="Yue Y."/>
            <person name="Li F."/>
            <person name="Li D."/>
            <person name="Wei S."/>
            <person name="Han B."/>
            <person name="Jiang C."/>
            <person name="Yin Y."/>
            <person name="Xia T."/>
            <person name="Zhang Z."/>
            <person name="Bennetzen J.L."/>
            <person name="Zhao S."/>
            <person name="Wan X."/>
        </authorList>
    </citation>
    <scope>NUCLEOTIDE SEQUENCE [LARGE SCALE GENOMIC DNA]</scope>
    <source>
        <strain evidence="3">cv. Shuchazao</strain>
        <tissue evidence="2">Leaf</tissue>
    </source>
</reference>
<gene>
    <name evidence="2" type="ORF">TEA_006096</name>
</gene>
<protein>
    <recommendedName>
        <fullName evidence="4">VOC domain-containing protein</fullName>
    </recommendedName>
</protein>
<dbReference type="AlphaFoldDB" id="A0A4S4DGR9"/>
<keyword evidence="1" id="KW-1133">Transmembrane helix</keyword>
<dbReference type="InterPro" id="IPR050383">
    <property type="entry name" value="GlyoxalaseI/FosfomycinResist"/>
</dbReference>
<keyword evidence="1" id="KW-0472">Membrane</keyword>
<evidence type="ECO:0000313" key="3">
    <source>
        <dbReference type="Proteomes" id="UP000306102"/>
    </source>
</evidence>
<dbReference type="SUPFAM" id="SSF54593">
    <property type="entry name" value="Glyoxalase/Bleomycin resistance protein/Dihydroxybiphenyl dioxygenase"/>
    <property type="match status" value="1"/>
</dbReference>